<evidence type="ECO:0000256" key="2">
    <source>
        <dbReference type="ARBA" id="ARBA00022679"/>
    </source>
</evidence>
<dbReference type="GO" id="GO:0005737">
    <property type="term" value="C:cytoplasm"/>
    <property type="evidence" value="ECO:0007669"/>
    <property type="project" value="TreeGrafter"/>
</dbReference>
<evidence type="ECO:0000256" key="6">
    <source>
        <dbReference type="SAM" id="MobiDB-lite"/>
    </source>
</evidence>
<feature type="compositionally biased region" description="Basic and acidic residues" evidence="6">
    <location>
        <begin position="37"/>
        <end position="53"/>
    </location>
</feature>
<keyword evidence="2" id="KW-0808">Transferase</keyword>
<keyword evidence="3" id="KW-0547">Nucleotide-binding</keyword>
<keyword evidence="4" id="KW-0418">Kinase</keyword>
<dbReference type="EMBL" id="JAPWDV010000002">
    <property type="protein sequence ID" value="KAJ6219125.1"/>
    <property type="molecule type" value="Genomic_DNA"/>
</dbReference>
<keyword evidence="5" id="KW-0067">ATP-binding</keyword>
<dbReference type="PROSITE" id="PS50011">
    <property type="entry name" value="PROTEIN_KINASE_DOM"/>
    <property type="match status" value="1"/>
</dbReference>
<evidence type="ECO:0000313" key="9">
    <source>
        <dbReference type="Proteomes" id="UP001142055"/>
    </source>
</evidence>
<evidence type="ECO:0000256" key="4">
    <source>
        <dbReference type="ARBA" id="ARBA00022777"/>
    </source>
</evidence>
<dbReference type="AlphaFoldDB" id="A0A9Q0M8D6"/>
<dbReference type="InterPro" id="IPR000719">
    <property type="entry name" value="Prot_kinase_dom"/>
</dbReference>
<dbReference type="InterPro" id="IPR011009">
    <property type="entry name" value="Kinase-like_dom_sf"/>
</dbReference>
<reference evidence="8" key="1">
    <citation type="submission" date="2022-12" db="EMBL/GenBank/DDBJ databases">
        <title>Genome assemblies of Blomia tropicalis.</title>
        <authorList>
            <person name="Cui Y."/>
        </authorList>
    </citation>
    <scope>NUCLEOTIDE SEQUENCE</scope>
    <source>
        <tissue evidence="8">Adult mites</tissue>
    </source>
</reference>
<feature type="region of interest" description="Disordered" evidence="6">
    <location>
        <begin position="37"/>
        <end position="72"/>
    </location>
</feature>
<protein>
    <recommendedName>
        <fullName evidence="7">Protein kinase domain-containing protein</fullName>
    </recommendedName>
</protein>
<evidence type="ECO:0000256" key="1">
    <source>
        <dbReference type="ARBA" id="ARBA00022527"/>
    </source>
</evidence>
<sequence>MEKVSKAPNEPETQTVKVEQEKCPKVNIITVSVGSVVDEHQGDKQSETIKSESDVSTTSMAPSRDNIGIDSSSSCMLNAASTVDTTDLHPSPYFEKPLTDSPHLAHESGNSSASEMLLRRDSNEMYKQELENWAKMTRISPIVGDKQTKMDSGTSAKPVSVVMQTNEERNVEFSLVVESATTDQSIATNYTAPHQWIATLPPEKVEPNLRNILNRKDGLVHIVDEGKLPSTEYELERNRRLFANKRNIFYIGRYKGKSVLVKKCLDLKSYQNSNDPGPIWISVAKMITKPQSDETVRNPFAQIYDIFYLDSDQTALMFIELISNKSLHYRVKRRIPIHINQARNWASQVLDGITVLANYGVAHRSIRLEHLILDGNGCVRIISWRRSIPLIGVITRRERRIRSNNHLPPECFRGCYDASTVDLFSWGVMLCALCTFRYPFNVKYQRVVEDEWTNFKSRHTRSCNP</sequence>
<dbReference type="GO" id="GO:0004674">
    <property type="term" value="F:protein serine/threonine kinase activity"/>
    <property type="evidence" value="ECO:0007669"/>
    <property type="project" value="UniProtKB-KW"/>
</dbReference>
<evidence type="ECO:0000259" key="7">
    <source>
        <dbReference type="PROSITE" id="PS50011"/>
    </source>
</evidence>
<feature type="domain" description="Protein kinase" evidence="7">
    <location>
        <begin position="235"/>
        <end position="465"/>
    </location>
</feature>
<dbReference type="GO" id="GO:0005524">
    <property type="term" value="F:ATP binding"/>
    <property type="evidence" value="ECO:0007669"/>
    <property type="project" value="UniProtKB-KW"/>
</dbReference>
<evidence type="ECO:0000256" key="5">
    <source>
        <dbReference type="ARBA" id="ARBA00022840"/>
    </source>
</evidence>
<dbReference type="PANTHER" id="PTHR24346:SF82">
    <property type="entry name" value="KP78A-RELATED"/>
    <property type="match status" value="1"/>
</dbReference>
<dbReference type="GO" id="GO:0035556">
    <property type="term" value="P:intracellular signal transduction"/>
    <property type="evidence" value="ECO:0007669"/>
    <property type="project" value="TreeGrafter"/>
</dbReference>
<evidence type="ECO:0000313" key="8">
    <source>
        <dbReference type="EMBL" id="KAJ6219125.1"/>
    </source>
</evidence>
<dbReference type="SUPFAM" id="SSF56112">
    <property type="entry name" value="Protein kinase-like (PK-like)"/>
    <property type="match status" value="1"/>
</dbReference>
<accession>A0A9Q0M8D6</accession>
<dbReference type="Pfam" id="PF00069">
    <property type="entry name" value="Pkinase"/>
    <property type="match status" value="1"/>
</dbReference>
<keyword evidence="1" id="KW-0723">Serine/threonine-protein kinase</keyword>
<dbReference type="PANTHER" id="PTHR24346">
    <property type="entry name" value="MAP/MICROTUBULE AFFINITY-REGULATING KINASE"/>
    <property type="match status" value="1"/>
</dbReference>
<gene>
    <name evidence="8" type="ORF">RDWZM_004937</name>
</gene>
<keyword evidence="9" id="KW-1185">Reference proteome</keyword>
<dbReference type="Proteomes" id="UP001142055">
    <property type="component" value="Chromosome 2"/>
</dbReference>
<proteinExistence type="predicted"/>
<name>A0A9Q0M8D6_BLOTA</name>
<dbReference type="Gene3D" id="1.10.510.10">
    <property type="entry name" value="Transferase(Phosphotransferase) domain 1"/>
    <property type="match status" value="1"/>
</dbReference>
<comment type="caution">
    <text evidence="8">The sequence shown here is derived from an EMBL/GenBank/DDBJ whole genome shotgun (WGS) entry which is preliminary data.</text>
</comment>
<evidence type="ECO:0000256" key="3">
    <source>
        <dbReference type="ARBA" id="ARBA00022741"/>
    </source>
</evidence>
<organism evidence="8 9">
    <name type="scientific">Blomia tropicalis</name>
    <name type="common">Mite</name>
    <dbReference type="NCBI Taxonomy" id="40697"/>
    <lineage>
        <taxon>Eukaryota</taxon>
        <taxon>Metazoa</taxon>
        <taxon>Ecdysozoa</taxon>
        <taxon>Arthropoda</taxon>
        <taxon>Chelicerata</taxon>
        <taxon>Arachnida</taxon>
        <taxon>Acari</taxon>
        <taxon>Acariformes</taxon>
        <taxon>Sarcoptiformes</taxon>
        <taxon>Astigmata</taxon>
        <taxon>Glycyphagoidea</taxon>
        <taxon>Echimyopodidae</taxon>
        <taxon>Blomia</taxon>
    </lineage>
</organism>